<dbReference type="Proteomes" id="UP000011602">
    <property type="component" value="Unassembled WGS sequence"/>
</dbReference>
<dbReference type="SUPFAM" id="SSF51306">
    <property type="entry name" value="LexA/Signal peptidase"/>
    <property type="match status" value="1"/>
</dbReference>
<evidence type="ECO:0000256" key="4">
    <source>
        <dbReference type="ARBA" id="ARBA00023136"/>
    </source>
</evidence>
<reference evidence="6 7" key="1">
    <citation type="journal article" date="2014" name="PLoS Genet.">
        <title>Phylogenetically driven sequencing of extremely halophilic archaea reveals strategies for static and dynamic osmo-response.</title>
        <authorList>
            <person name="Becker E.A."/>
            <person name="Seitzer P.M."/>
            <person name="Tritt A."/>
            <person name="Larsen D."/>
            <person name="Krusor M."/>
            <person name="Yao A.I."/>
            <person name="Wu D."/>
            <person name="Madern D."/>
            <person name="Eisen J.A."/>
            <person name="Darling A.E."/>
            <person name="Facciotti M.T."/>
        </authorList>
    </citation>
    <scope>NUCLEOTIDE SEQUENCE [LARGE SCALE GENOMIC DNA]</scope>
    <source>
        <strain evidence="6 7">JCM 12255</strain>
    </source>
</reference>
<proteinExistence type="predicted"/>
<name>L9WNG8_9EURY</name>
<keyword evidence="7" id="KW-1185">Reference proteome</keyword>
<dbReference type="InterPro" id="IPR019533">
    <property type="entry name" value="Peptidase_S26"/>
</dbReference>
<dbReference type="GO" id="GO:0006465">
    <property type="term" value="P:signal peptide processing"/>
    <property type="evidence" value="ECO:0007669"/>
    <property type="project" value="InterPro"/>
</dbReference>
<evidence type="ECO:0000313" key="7">
    <source>
        <dbReference type="Proteomes" id="UP000011602"/>
    </source>
</evidence>
<sequence length="373" mass="39093">MMTSPLRRFGQFAVLIVICSLAIGQLLGQPILLGYVTSGSMEPTIGAGDGFVAVPAVLTNDVDTGDVVVYESPAGDGLVTHRIVDETEEGYVTRGDANPVTDQAQGDPPLEGDDVLATAPQIGGTILTIPGLGIAATNAGAVAETAQLWLIDLTGLDQLRGTTALPVALLVLSLVGYALETARDRSSPERDRSGDTVAAPSRLALGLALFVVVVASAAMLVPAGGETLTVVSSDPAPDAELVTEPGGTARTSYHISNDGFTPIVTYLEPVDGGVSITRDVVSVSGRNSEAVGVTVEAPKATGHYDRTVIERRYLQVLPRGVIDTLYAIHPWAPFVVIVTILGSVVYAFGRRFAGYQNVRTTRKQNVREYVGNR</sequence>
<keyword evidence="3 5" id="KW-1133">Transmembrane helix</keyword>
<dbReference type="GO" id="GO:0016020">
    <property type="term" value="C:membrane"/>
    <property type="evidence" value="ECO:0007669"/>
    <property type="project" value="UniProtKB-SubCell"/>
</dbReference>
<dbReference type="eggNOG" id="arCOG01740">
    <property type="taxonomic scope" value="Archaea"/>
</dbReference>
<dbReference type="GO" id="GO:0004252">
    <property type="term" value="F:serine-type endopeptidase activity"/>
    <property type="evidence" value="ECO:0007669"/>
    <property type="project" value="InterPro"/>
</dbReference>
<dbReference type="InterPro" id="IPR036286">
    <property type="entry name" value="LexA/Signal_pep-like_sf"/>
</dbReference>
<evidence type="ECO:0000256" key="2">
    <source>
        <dbReference type="ARBA" id="ARBA00022692"/>
    </source>
</evidence>
<accession>L9WNG8</accession>
<feature type="transmembrane region" description="Helical" evidence="5">
    <location>
        <begin position="203"/>
        <end position="223"/>
    </location>
</feature>
<evidence type="ECO:0000256" key="5">
    <source>
        <dbReference type="SAM" id="Phobius"/>
    </source>
</evidence>
<evidence type="ECO:0000256" key="1">
    <source>
        <dbReference type="ARBA" id="ARBA00004370"/>
    </source>
</evidence>
<evidence type="ECO:0000256" key="3">
    <source>
        <dbReference type="ARBA" id="ARBA00022989"/>
    </source>
</evidence>
<dbReference type="AlphaFoldDB" id="L9WNG8"/>
<evidence type="ECO:0000313" key="6">
    <source>
        <dbReference type="EMBL" id="ELY51010.1"/>
    </source>
</evidence>
<dbReference type="NCBIfam" id="TIGR02228">
    <property type="entry name" value="sigpep_I_arch"/>
    <property type="match status" value="1"/>
</dbReference>
<dbReference type="STRING" id="1227499.C493_18541"/>
<dbReference type="InterPro" id="IPR001733">
    <property type="entry name" value="Peptidase_S26B"/>
</dbReference>
<comment type="caution">
    <text evidence="6">The sequence shown here is derived from an EMBL/GenBank/DDBJ whole genome shotgun (WGS) entry which is preliminary data.</text>
</comment>
<organism evidence="6 7">
    <name type="scientific">Natronolimnohabitans innermongolicus JCM 12255</name>
    <dbReference type="NCBI Taxonomy" id="1227499"/>
    <lineage>
        <taxon>Archaea</taxon>
        <taxon>Methanobacteriati</taxon>
        <taxon>Methanobacteriota</taxon>
        <taxon>Stenosarchaea group</taxon>
        <taxon>Halobacteria</taxon>
        <taxon>Halobacteriales</taxon>
        <taxon>Natrialbaceae</taxon>
        <taxon>Natronolimnohabitans</taxon>
    </lineage>
</organism>
<feature type="transmembrane region" description="Helical" evidence="5">
    <location>
        <begin position="163"/>
        <end position="182"/>
    </location>
</feature>
<keyword evidence="2 5" id="KW-0812">Transmembrane</keyword>
<dbReference type="CDD" id="cd06530">
    <property type="entry name" value="S26_SPase_I"/>
    <property type="match status" value="1"/>
</dbReference>
<protein>
    <submittedName>
        <fullName evidence="6">Peptidase S26B, signal peptidase</fullName>
    </submittedName>
</protein>
<gene>
    <name evidence="6" type="ORF">C493_18541</name>
</gene>
<comment type="subcellular location">
    <subcellularLocation>
        <location evidence="1">Membrane</location>
    </subcellularLocation>
</comment>
<dbReference type="EMBL" id="AOHZ01000084">
    <property type="protein sequence ID" value="ELY51010.1"/>
    <property type="molecule type" value="Genomic_DNA"/>
</dbReference>
<feature type="transmembrane region" description="Helical" evidence="5">
    <location>
        <begin position="331"/>
        <end position="349"/>
    </location>
</feature>
<dbReference type="OrthoDB" id="50404at2157"/>
<keyword evidence="4 5" id="KW-0472">Membrane</keyword>